<keyword evidence="2 8" id="KW-0813">Transport</keyword>
<evidence type="ECO:0000256" key="7">
    <source>
        <dbReference type="ARBA" id="ARBA00023237"/>
    </source>
</evidence>
<gene>
    <name evidence="12" type="ORF">E2605_08865</name>
</gene>
<keyword evidence="5 9" id="KW-0798">TonB box</keyword>
<keyword evidence="12" id="KW-0675">Receptor</keyword>
<keyword evidence="3 8" id="KW-1134">Transmembrane beta strand</keyword>
<dbReference type="InterPro" id="IPR037066">
    <property type="entry name" value="Plug_dom_sf"/>
</dbReference>
<dbReference type="Gene3D" id="2.40.170.20">
    <property type="entry name" value="TonB-dependent receptor, beta-barrel domain"/>
    <property type="match status" value="1"/>
</dbReference>
<dbReference type="SUPFAM" id="SSF49464">
    <property type="entry name" value="Carboxypeptidase regulatory domain-like"/>
    <property type="match status" value="1"/>
</dbReference>
<dbReference type="OrthoDB" id="1096961at2"/>
<dbReference type="Pfam" id="PF00593">
    <property type="entry name" value="TonB_dep_Rec_b-barrel"/>
    <property type="match status" value="1"/>
</dbReference>
<dbReference type="Gene3D" id="2.60.40.1120">
    <property type="entry name" value="Carboxypeptidase-like, regulatory domain"/>
    <property type="match status" value="1"/>
</dbReference>
<dbReference type="InterPro" id="IPR023997">
    <property type="entry name" value="TonB-dep_OMP_SusC/RagA_CS"/>
</dbReference>
<evidence type="ECO:0000313" key="12">
    <source>
        <dbReference type="EMBL" id="TFD96913.1"/>
    </source>
</evidence>
<feature type="domain" description="TonB-dependent receptor-like beta-barrel" evidence="10">
    <location>
        <begin position="383"/>
        <end position="838"/>
    </location>
</feature>
<dbReference type="InterPro" id="IPR023996">
    <property type="entry name" value="TonB-dep_OMP_SusC/RagA"/>
</dbReference>
<evidence type="ECO:0000256" key="6">
    <source>
        <dbReference type="ARBA" id="ARBA00023136"/>
    </source>
</evidence>
<dbReference type="NCBIfam" id="TIGR04057">
    <property type="entry name" value="SusC_RagA_signa"/>
    <property type="match status" value="1"/>
</dbReference>
<evidence type="ECO:0000256" key="1">
    <source>
        <dbReference type="ARBA" id="ARBA00004571"/>
    </source>
</evidence>
<dbReference type="FunFam" id="2.170.130.10:FF:000008">
    <property type="entry name" value="SusC/RagA family TonB-linked outer membrane protein"/>
    <property type="match status" value="1"/>
</dbReference>
<dbReference type="InterPro" id="IPR039426">
    <property type="entry name" value="TonB-dep_rcpt-like"/>
</dbReference>
<dbReference type="Pfam" id="PF07715">
    <property type="entry name" value="Plug"/>
    <property type="match status" value="1"/>
</dbReference>
<accession>A0A4Y8L2Y7</accession>
<sequence>MQKTSMKIFSMMCIIFSLVCWGNVYAQQKKEIKGTVVDGGGEGLIGVSVSVTGASVGTVTDLDGNFTLSVPANAKTLEAKYIGMKTQTVPITGSKITITMEDNSSELDEVVVIGYGAVAKKDLTGSVSSVSAKDLKNVPVASAAEAITGRMAGVNVSMAEGSPDADIRIRVRGGTSISQDNSPLYVVDGIQVNSISDIPPSDIASIDILKDAASTAIYGAQGSNGVVLITTKSGREGKISVSFNASYGAKRTDDFIKVLSPYEYVYYQYELDQSETFQNYYGRFQDLNIYKSDKGIDWQDKLFGNTGTQQSYNASISGGSKSTVYSLSFARNDEDYIMINSGYKRNNINLKVNTKVSNTVSFDFNVRLADETINGPSISSGSGSNTKLRNAVKYAPTRGLSAFNSSVDDDDDQSGAEASSLLLNPIESIENEYKKQNKFTNAYTATLGWNILKELKLTSMFNYTYLKNKTDNVWLQGTGVSKNYGNQPIAQITDQYGKSYRFSNTLAYNWKINKEHKIDFLVGQEIYESVTDQKITEARFFPVDFSAKEVLAQMNNGKAEPIRTSIGEPSRQISFFGRINYNWKDRYLLTLTAREDGTSNFGPGNFWGFFPGAALAWRTSEEGFMEGTKGWLSNLKARLSYGSVGNARVGSYWRQDYTSSSSSVFYLNESATSILTPSSTLKNNKLTWETTESTNFGIDFGFFNNRLSGTIDLYNNVTKDLIVSTPIPSTSGFDNQYQNVGQTSNRGLELSLTGYIIDNKDFTLSGTFNIAFNKNKVDKYGRGDAKSKLYGSGWNGSAEPTYDYLIQEGKSLGQMYGYVTDGMYSFDDFTWDNSKNGWVLNDGVADDSKLIGAGNYFGPGALKLKKISDDGSTEITENDRKVIGNALPIHTGGFGFNATYKGFDAAIFFNWSYGNDIYNANKLDNTAYLQTRKYQNLSAEMSLDKRFTTIDPSTGNNIYSGKNANPQLLQELNKGKSMWHPIMTTTVFHSWAVEDGSFLRLNNLTVGYTLPKSLTKKWLIESLRIYATGYNLYCWTNYSGPDPEVSTRGGSSSPFTPGVDYSAYPKAKTFVGGINVTF</sequence>
<dbReference type="Gene3D" id="2.170.130.10">
    <property type="entry name" value="TonB-dependent receptor, plug domain"/>
    <property type="match status" value="1"/>
</dbReference>
<dbReference type="Proteomes" id="UP000297861">
    <property type="component" value="Unassembled WGS sequence"/>
</dbReference>
<protein>
    <submittedName>
        <fullName evidence="12">TonB-dependent receptor</fullName>
    </submittedName>
</protein>
<evidence type="ECO:0000256" key="8">
    <source>
        <dbReference type="PROSITE-ProRule" id="PRU01360"/>
    </source>
</evidence>
<dbReference type="AlphaFoldDB" id="A0A4Y8L2Y7"/>
<evidence type="ECO:0000259" key="10">
    <source>
        <dbReference type="Pfam" id="PF00593"/>
    </source>
</evidence>
<dbReference type="InterPro" id="IPR008969">
    <property type="entry name" value="CarboxyPept-like_regulatory"/>
</dbReference>
<dbReference type="STRING" id="1121485.GCA_000426485_02994"/>
<comment type="subcellular location">
    <subcellularLocation>
        <location evidence="1 8">Cell outer membrane</location>
        <topology evidence="1 8">Multi-pass membrane protein</topology>
    </subcellularLocation>
</comment>
<evidence type="ECO:0000256" key="9">
    <source>
        <dbReference type="RuleBase" id="RU003357"/>
    </source>
</evidence>
<organism evidence="12 13">
    <name type="scientific">Dysgonomonas capnocytophagoides</name>
    <dbReference type="NCBI Taxonomy" id="45254"/>
    <lineage>
        <taxon>Bacteria</taxon>
        <taxon>Pseudomonadati</taxon>
        <taxon>Bacteroidota</taxon>
        <taxon>Bacteroidia</taxon>
        <taxon>Bacteroidales</taxon>
        <taxon>Dysgonomonadaceae</taxon>
        <taxon>Dysgonomonas</taxon>
    </lineage>
</organism>
<keyword evidence="7 8" id="KW-0998">Cell outer membrane</keyword>
<dbReference type="Pfam" id="PF13715">
    <property type="entry name" value="CarbopepD_reg_2"/>
    <property type="match status" value="1"/>
</dbReference>
<dbReference type="PROSITE" id="PS52016">
    <property type="entry name" value="TONB_DEPENDENT_REC_3"/>
    <property type="match status" value="1"/>
</dbReference>
<feature type="domain" description="TonB-dependent receptor plug" evidence="11">
    <location>
        <begin position="120"/>
        <end position="226"/>
    </location>
</feature>
<keyword evidence="4 8" id="KW-0812">Transmembrane</keyword>
<dbReference type="NCBIfam" id="TIGR04056">
    <property type="entry name" value="OMP_RagA_SusC"/>
    <property type="match status" value="1"/>
</dbReference>
<dbReference type="SUPFAM" id="SSF56935">
    <property type="entry name" value="Porins"/>
    <property type="match status" value="1"/>
</dbReference>
<evidence type="ECO:0000256" key="5">
    <source>
        <dbReference type="ARBA" id="ARBA00023077"/>
    </source>
</evidence>
<dbReference type="InterPro" id="IPR036942">
    <property type="entry name" value="Beta-barrel_TonB_sf"/>
</dbReference>
<name>A0A4Y8L2Y7_9BACT</name>
<evidence type="ECO:0000256" key="3">
    <source>
        <dbReference type="ARBA" id="ARBA00022452"/>
    </source>
</evidence>
<comment type="caution">
    <text evidence="12">The sequence shown here is derived from an EMBL/GenBank/DDBJ whole genome shotgun (WGS) entry which is preliminary data.</text>
</comment>
<dbReference type="InterPro" id="IPR012910">
    <property type="entry name" value="Plug_dom"/>
</dbReference>
<dbReference type="EMBL" id="SOML01000004">
    <property type="protein sequence ID" value="TFD96913.1"/>
    <property type="molecule type" value="Genomic_DNA"/>
</dbReference>
<dbReference type="GO" id="GO:0009279">
    <property type="term" value="C:cell outer membrane"/>
    <property type="evidence" value="ECO:0007669"/>
    <property type="project" value="UniProtKB-SubCell"/>
</dbReference>
<dbReference type="InterPro" id="IPR000531">
    <property type="entry name" value="Beta-barrel_TonB"/>
</dbReference>
<evidence type="ECO:0000259" key="11">
    <source>
        <dbReference type="Pfam" id="PF07715"/>
    </source>
</evidence>
<comment type="similarity">
    <text evidence="8 9">Belongs to the TonB-dependent receptor family.</text>
</comment>
<evidence type="ECO:0000256" key="2">
    <source>
        <dbReference type="ARBA" id="ARBA00022448"/>
    </source>
</evidence>
<keyword evidence="6 8" id="KW-0472">Membrane</keyword>
<reference evidence="12 13" key="1">
    <citation type="submission" date="2019-03" db="EMBL/GenBank/DDBJ databases">
        <title>San Antonio Military Medical Center submission to MRSN (WRAIR), pending publication.</title>
        <authorList>
            <person name="Blyth D.M."/>
            <person name="Mccarthy S.L."/>
            <person name="Schall S.E."/>
            <person name="Stam J.A."/>
            <person name="Ong A.C."/>
            <person name="Mcgann P.T."/>
        </authorList>
    </citation>
    <scope>NUCLEOTIDE SEQUENCE [LARGE SCALE GENOMIC DNA]</scope>
    <source>
        <strain evidence="12 13">MRSN571793</strain>
    </source>
</reference>
<keyword evidence="13" id="KW-1185">Reference proteome</keyword>
<evidence type="ECO:0000313" key="13">
    <source>
        <dbReference type="Proteomes" id="UP000297861"/>
    </source>
</evidence>
<evidence type="ECO:0000256" key="4">
    <source>
        <dbReference type="ARBA" id="ARBA00022692"/>
    </source>
</evidence>
<proteinExistence type="inferred from homology"/>